<sequence length="83" mass="9547">MMNKMAILSDFITRGITDEDTLRDAIVMLILTNNNDGSPAYPKLRRGDANNAIRRLFTNSDWLQWRCDTGLWYAIIDVLNGNR</sequence>
<accession>A0A6N2SKU0</accession>
<reference evidence="2" key="1">
    <citation type="submission" date="2019-11" db="EMBL/GenBank/DDBJ databases">
        <authorList>
            <person name="Feng L."/>
        </authorList>
    </citation>
    <scope>NUCLEOTIDE SEQUENCE</scope>
    <source>
        <strain evidence="2">BlongumLFYP82</strain>
    </source>
</reference>
<protein>
    <submittedName>
        <fullName evidence="2">Uncharacterized protein</fullName>
    </submittedName>
</protein>
<dbReference type="AlphaFoldDB" id="A0A6N2SKU0"/>
<proteinExistence type="predicted"/>
<organism evidence="2">
    <name type="scientific">Bifidobacterium longum</name>
    <dbReference type="NCBI Taxonomy" id="216816"/>
    <lineage>
        <taxon>Bacteria</taxon>
        <taxon>Bacillati</taxon>
        <taxon>Actinomycetota</taxon>
        <taxon>Actinomycetes</taxon>
        <taxon>Bifidobacteriales</taxon>
        <taxon>Bifidobacteriaceae</taxon>
        <taxon>Bifidobacterium</taxon>
    </lineage>
</organism>
<evidence type="ECO:0000313" key="2">
    <source>
        <dbReference type="EMBL" id="VYS94323.1"/>
    </source>
</evidence>
<evidence type="ECO:0000313" key="1">
    <source>
        <dbReference type="EMBL" id="MDW3127303.1"/>
    </source>
</evidence>
<dbReference type="RefSeq" id="WP_156604000.1">
    <property type="nucleotide sequence ID" value="NZ_CACRSV010000017.1"/>
</dbReference>
<dbReference type="EMBL" id="JAWLRA010000036">
    <property type="protein sequence ID" value="MDW3127303.1"/>
    <property type="molecule type" value="Genomic_DNA"/>
</dbReference>
<name>A0A6N2SKU0_BIFLN</name>
<dbReference type="EMBL" id="CACRSV010000017">
    <property type="protein sequence ID" value="VYS94323.1"/>
    <property type="molecule type" value="Genomic_DNA"/>
</dbReference>
<reference evidence="1" key="2">
    <citation type="submission" date="2023-10" db="EMBL/GenBank/DDBJ databases">
        <title>Rapid discrimination of Bifidobacterium longum Subspecies based on MALDI-TOF MS and Machine Learning.</title>
        <authorList>
            <person name="Chen J."/>
        </authorList>
    </citation>
    <scope>NUCLEOTIDE SEQUENCE</scope>
    <source>
        <strain evidence="1">YGMCC0039</strain>
    </source>
</reference>
<dbReference type="Proteomes" id="UP001277803">
    <property type="component" value="Unassembled WGS sequence"/>
</dbReference>
<gene>
    <name evidence="2" type="ORF">BLLFYP82_01063</name>
    <name evidence="1" type="ORF">RS890_09555</name>
</gene>